<protein>
    <submittedName>
        <fullName evidence="1">Uncharacterized protein</fullName>
    </submittedName>
</protein>
<comment type="caution">
    <text evidence="1">The sequence shown here is derived from an EMBL/GenBank/DDBJ whole genome shotgun (WGS) entry which is preliminary data.</text>
</comment>
<dbReference type="Proteomes" id="UP000434172">
    <property type="component" value="Unassembled WGS sequence"/>
</dbReference>
<accession>A0A8H3W322</accession>
<evidence type="ECO:0000313" key="1">
    <source>
        <dbReference type="EMBL" id="KAF0317328.1"/>
    </source>
</evidence>
<reference evidence="1 2" key="1">
    <citation type="submission" date="2019-12" db="EMBL/GenBank/DDBJ databases">
        <title>A genome sequence resource for the geographically widespread anthracnose pathogen Colletotrichum asianum.</title>
        <authorList>
            <person name="Meng Y."/>
        </authorList>
    </citation>
    <scope>NUCLEOTIDE SEQUENCE [LARGE SCALE GENOMIC DNA]</scope>
    <source>
        <strain evidence="1 2">ICMP 18580</strain>
    </source>
</reference>
<sequence>MLLLLLLQEETPTAPANCRRKDQHVLAIHTWKGPRRRPADDGVWTRTRLRAWVSP</sequence>
<dbReference type="EMBL" id="WOWK01000133">
    <property type="protein sequence ID" value="KAF0317328.1"/>
    <property type="molecule type" value="Genomic_DNA"/>
</dbReference>
<gene>
    <name evidence="1" type="ORF">GQ607_015455</name>
</gene>
<dbReference type="AlphaFoldDB" id="A0A8H3W322"/>
<keyword evidence="2" id="KW-1185">Reference proteome</keyword>
<proteinExistence type="predicted"/>
<evidence type="ECO:0000313" key="2">
    <source>
        <dbReference type="Proteomes" id="UP000434172"/>
    </source>
</evidence>
<name>A0A8H3W322_9PEZI</name>
<organism evidence="1 2">
    <name type="scientific">Colletotrichum asianum</name>
    <dbReference type="NCBI Taxonomy" id="702518"/>
    <lineage>
        <taxon>Eukaryota</taxon>
        <taxon>Fungi</taxon>
        <taxon>Dikarya</taxon>
        <taxon>Ascomycota</taxon>
        <taxon>Pezizomycotina</taxon>
        <taxon>Sordariomycetes</taxon>
        <taxon>Hypocreomycetidae</taxon>
        <taxon>Glomerellales</taxon>
        <taxon>Glomerellaceae</taxon>
        <taxon>Colletotrichum</taxon>
        <taxon>Colletotrichum gloeosporioides species complex</taxon>
    </lineage>
</organism>
<dbReference type="OrthoDB" id="10275407at2759"/>